<feature type="non-terminal residue" evidence="2">
    <location>
        <position position="1"/>
    </location>
</feature>
<gene>
    <name evidence="2" type="ORF">FM996_19375</name>
</gene>
<name>A0A549SDN4_METSR</name>
<organism evidence="2 3">
    <name type="scientific">Methylosinus sporium</name>
    <dbReference type="NCBI Taxonomy" id="428"/>
    <lineage>
        <taxon>Bacteria</taxon>
        <taxon>Pseudomonadati</taxon>
        <taxon>Pseudomonadota</taxon>
        <taxon>Alphaproteobacteria</taxon>
        <taxon>Hyphomicrobiales</taxon>
        <taxon>Methylocystaceae</taxon>
        <taxon>Methylosinus</taxon>
    </lineage>
</organism>
<evidence type="ECO:0000313" key="2">
    <source>
        <dbReference type="EMBL" id="TRL26577.1"/>
    </source>
</evidence>
<dbReference type="Proteomes" id="UP000316781">
    <property type="component" value="Unassembled WGS sequence"/>
</dbReference>
<dbReference type="InterPro" id="IPR015421">
    <property type="entry name" value="PyrdxlP-dep_Trfase_major"/>
</dbReference>
<dbReference type="SUPFAM" id="SSF53383">
    <property type="entry name" value="PLP-dependent transferases"/>
    <property type="match status" value="1"/>
</dbReference>
<keyword evidence="2" id="KW-0032">Aminotransferase</keyword>
<dbReference type="Gene3D" id="3.40.640.10">
    <property type="entry name" value="Type I PLP-dependent aspartate aminotransferase-like (Major domain)"/>
    <property type="match status" value="1"/>
</dbReference>
<dbReference type="InterPro" id="IPR015422">
    <property type="entry name" value="PyrdxlP-dep_Trfase_small"/>
</dbReference>
<dbReference type="EMBL" id="VJMF01000097">
    <property type="protein sequence ID" value="TRL26577.1"/>
    <property type="molecule type" value="Genomic_DNA"/>
</dbReference>
<dbReference type="Pfam" id="PF01041">
    <property type="entry name" value="DegT_DnrJ_EryC1"/>
    <property type="match status" value="1"/>
</dbReference>
<reference evidence="2 3" key="1">
    <citation type="submission" date="2019-07" db="EMBL/GenBank/DDBJ databases">
        <title>Ln-dependent methylotrophs.</title>
        <authorList>
            <person name="Tani A."/>
        </authorList>
    </citation>
    <scope>NUCLEOTIDE SEQUENCE [LARGE SCALE GENOMIC DNA]</scope>
    <source>
        <strain evidence="2 3">SM89A</strain>
    </source>
</reference>
<dbReference type="RefSeq" id="WP_185966607.1">
    <property type="nucleotide sequence ID" value="NZ_VJMF01000097.1"/>
</dbReference>
<evidence type="ECO:0000256" key="1">
    <source>
        <dbReference type="ARBA" id="ARBA00037999"/>
    </source>
</evidence>
<dbReference type="AlphaFoldDB" id="A0A549SDN4"/>
<comment type="caution">
    <text evidence="2">The sequence shown here is derived from an EMBL/GenBank/DDBJ whole genome shotgun (WGS) entry which is preliminary data.</text>
</comment>
<dbReference type="PANTHER" id="PTHR30244">
    <property type="entry name" value="TRANSAMINASE"/>
    <property type="match status" value="1"/>
</dbReference>
<dbReference type="InterPro" id="IPR015424">
    <property type="entry name" value="PyrdxlP-dep_Trfase"/>
</dbReference>
<accession>A0A549SDN4</accession>
<dbReference type="InterPro" id="IPR000653">
    <property type="entry name" value="DegT/StrS_aminotransferase"/>
</dbReference>
<dbReference type="GO" id="GO:0000271">
    <property type="term" value="P:polysaccharide biosynthetic process"/>
    <property type="evidence" value="ECO:0007669"/>
    <property type="project" value="TreeGrafter"/>
</dbReference>
<dbReference type="GO" id="GO:0008483">
    <property type="term" value="F:transaminase activity"/>
    <property type="evidence" value="ECO:0007669"/>
    <property type="project" value="UniProtKB-KW"/>
</dbReference>
<comment type="similarity">
    <text evidence="1">Belongs to the DegT/DnrJ/EryC1 family.</text>
</comment>
<dbReference type="GO" id="GO:0030170">
    <property type="term" value="F:pyridoxal phosphate binding"/>
    <property type="evidence" value="ECO:0007669"/>
    <property type="project" value="TreeGrafter"/>
</dbReference>
<protein>
    <submittedName>
        <fullName evidence="2">Aminotransferase DegT</fullName>
    </submittedName>
</protein>
<dbReference type="Gene3D" id="3.90.1150.10">
    <property type="entry name" value="Aspartate Aminotransferase, domain 1"/>
    <property type="match status" value="1"/>
</dbReference>
<sequence length="162" mass="18695">PERRYWFPVIGYNYRMTNIAAAIGLAQLERVDRALAFRRRLSAWYDEALADVDVIRPYVEPWAEHSFWMYTIKMAPDAALSRDQVLAALDAHGIETRPVFYPMHVLPPYRQAGHDLRNATDCAETGLSLPTHERLTRADVARICDVLRRALTPERQLLHARP</sequence>
<proteinExistence type="inferred from homology"/>
<dbReference type="PANTHER" id="PTHR30244:SF34">
    <property type="entry name" value="DTDP-4-AMINO-4,6-DIDEOXYGALACTOSE TRANSAMINASE"/>
    <property type="match status" value="1"/>
</dbReference>
<evidence type="ECO:0000313" key="3">
    <source>
        <dbReference type="Proteomes" id="UP000316781"/>
    </source>
</evidence>
<keyword evidence="2" id="KW-0808">Transferase</keyword>